<dbReference type="EMBL" id="VKHS01000001">
    <property type="protein sequence ID" value="MBB0227939.1"/>
    <property type="molecule type" value="Genomic_DNA"/>
</dbReference>
<protein>
    <recommendedName>
        <fullName evidence="1">FAD-dependent urate hydroxylase HpyO/Asp monooxygenase CreE-like FAD/NAD(P)-binding domain-containing protein</fullName>
    </recommendedName>
</protein>
<dbReference type="SUPFAM" id="SSF51905">
    <property type="entry name" value="FAD/NAD(P)-binding domain"/>
    <property type="match status" value="1"/>
</dbReference>
<dbReference type="InterPro" id="IPR038732">
    <property type="entry name" value="HpyO/CreE_NAD-binding"/>
</dbReference>
<dbReference type="AlphaFoldDB" id="A0A7W3SZ30"/>
<name>A0A7W3SZ30_9ACTN</name>
<gene>
    <name evidence="2" type="ORF">FOE67_00015</name>
</gene>
<accession>A0A7W3SZ30</accession>
<evidence type="ECO:0000313" key="2">
    <source>
        <dbReference type="EMBL" id="MBB0227939.1"/>
    </source>
</evidence>
<dbReference type="Proteomes" id="UP000530234">
    <property type="component" value="Unassembled WGS sequence"/>
</dbReference>
<dbReference type="Gene3D" id="3.50.50.60">
    <property type="entry name" value="FAD/NAD(P)-binding domain"/>
    <property type="match status" value="1"/>
</dbReference>
<dbReference type="Pfam" id="PF13454">
    <property type="entry name" value="NAD_binding_9"/>
    <property type="match status" value="1"/>
</dbReference>
<dbReference type="InterPro" id="IPR036188">
    <property type="entry name" value="FAD/NAD-bd_sf"/>
</dbReference>
<comment type="caution">
    <text evidence="2">The sequence shown here is derived from an EMBL/GenBank/DDBJ whole genome shotgun (WGS) entry which is preliminary data.</text>
</comment>
<reference evidence="3" key="1">
    <citation type="submission" date="2019-10" db="EMBL/GenBank/DDBJ databases">
        <title>Streptomyces sp. nov., a novel actinobacterium isolated from alkaline environment.</title>
        <authorList>
            <person name="Golinska P."/>
        </authorList>
    </citation>
    <scope>NUCLEOTIDE SEQUENCE [LARGE SCALE GENOMIC DNA]</scope>
    <source>
        <strain evidence="3">DSM 42108</strain>
    </source>
</reference>
<dbReference type="RefSeq" id="WP_182659650.1">
    <property type="nucleotide sequence ID" value="NZ_VKHS01000001.1"/>
</dbReference>
<feature type="domain" description="FAD-dependent urate hydroxylase HpyO/Asp monooxygenase CreE-like FAD/NAD(P)-binding" evidence="1">
    <location>
        <begin position="5"/>
        <end position="162"/>
    </location>
</feature>
<proteinExistence type="predicted"/>
<dbReference type="PANTHER" id="PTHR40254:SF1">
    <property type="entry name" value="BLR0577 PROTEIN"/>
    <property type="match status" value="1"/>
</dbReference>
<evidence type="ECO:0000313" key="3">
    <source>
        <dbReference type="Proteomes" id="UP000530234"/>
    </source>
</evidence>
<sequence>MERLAVIGGGAYGAVFLNILTERLAGTGGTPHITVFDSSDSPWTGEAFREDTAPGLTNSPAAWMSASAADPGHYVRWLHEHHGATDADGEPVGPDTVVPRPVYGRYLRAVMGEAVTRAERGGGALRRVRDGILRVSGERGALRLSGTRGGYGPFDRVLVCVGPGERPDPYRLSGAPGYLHHPYPLGGMAERTPPGAPVLVIGTGLTAVDVALTLLDRDPAGPVTMVSRNGLLPPPRVALDEPSPPVHLTRERLDEAIRESRTDGALMSRVAALVDAELREHGAGAQELLPDPAAGADAAGRLRKALAEPQGRPWQSVLVHAAADHFAHVFHHLSEAEKRTVVTTMHPHLRSFGVPIPRRSAERLLAALDGGALRVLPGLASVRAVPGGFEAETAGGTVTAAVAVNATNAPAETWTGEAGTLIDSLVAGGYARSCPHGGLETDPDNLLVDAGGRSHPDLAAIGAITRGSHYLIDAVVLTSRHCLRLLDRWYPG</sequence>
<dbReference type="InterPro" id="IPR052189">
    <property type="entry name" value="L-asp_N-monooxygenase_NS-form"/>
</dbReference>
<keyword evidence="3" id="KW-1185">Reference proteome</keyword>
<dbReference type="PANTHER" id="PTHR40254">
    <property type="entry name" value="BLR0577 PROTEIN"/>
    <property type="match status" value="1"/>
</dbReference>
<evidence type="ECO:0000259" key="1">
    <source>
        <dbReference type="Pfam" id="PF13454"/>
    </source>
</evidence>
<organism evidence="2 3">
    <name type="scientific">Streptomyces calidiresistens</name>
    <dbReference type="NCBI Taxonomy" id="1485586"/>
    <lineage>
        <taxon>Bacteria</taxon>
        <taxon>Bacillati</taxon>
        <taxon>Actinomycetota</taxon>
        <taxon>Actinomycetes</taxon>
        <taxon>Kitasatosporales</taxon>
        <taxon>Streptomycetaceae</taxon>
        <taxon>Streptomyces</taxon>
    </lineage>
</organism>